<name>A0A3B0RDE9_9ZZZZ</name>
<organism evidence="2">
    <name type="scientific">hydrothermal vent metagenome</name>
    <dbReference type="NCBI Taxonomy" id="652676"/>
    <lineage>
        <taxon>unclassified sequences</taxon>
        <taxon>metagenomes</taxon>
        <taxon>ecological metagenomes</taxon>
    </lineage>
</organism>
<protein>
    <submittedName>
        <fullName evidence="2">Uncharacterized protein</fullName>
    </submittedName>
</protein>
<reference evidence="2" key="1">
    <citation type="submission" date="2018-06" db="EMBL/GenBank/DDBJ databases">
        <authorList>
            <person name="Zhirakovskaya E."/>
        </authorList>
    </citation>
    <scope>NUCLEOTIDE SEQUENCE</scope>
</reference>
<evidence type="ECO:0000313" key="2">
    <source>
        <dbReference type="EMBL" id="VAV91364.1"/>
    </source>
</evidence>
<feature type="non-terminal residue" evidence="2">
    <location>
        <position position="1"/>
    </location>
</feature>
<evidence type="ECO:0000256" key="1">
    <source>
        <dbReference type="SAM" id="MobiDB-lite"/>
    </source>
</evidence>
<dbReference type="EMBL" id="UOEI01000058">
    <property type="protein sequence ID" value="VAV91364.1"/>
    <property type="molecule type" value="Genomic_DNA"/>
</dbReference>
<sequence>DDDEPTDDPVESRYSRNSAKLPRIGIEPGSSSDTIANLRRQMTADNR</sequence>
<accession>A0A3B0RDE9</accession>
<proteinExistence type="predicted"/>
<dbReference type="AlphaFoldDB" id="A0A3B0RDE9"/>
<feature type="region of interest" description="Disordered" evidence="1">
    <location>
        <begin position="1"/>
        <end position="47"/>
    </location>
</feature>
<gene>
    <name evidence="2" type="ORF">MNBD_ACTINO01-1784</name>
</gene>